<feature type="domain" description="Major facilitator superfamily (MFS) profile" evidence="6">
    <location>
        <begin position="1"/>
        <end position="392"/>
    </location>
</feature>
<feature type="transmembrane region" description="Helical" evidence="5">
    <location>
        <begin position="281"/>
        <end position="299"/>
    </location>
</feature>
<keyword evidence="8" id="KW-1185">Reference proteome</keyword>
<dbReference type="EMBL" id="QOIN01000070">
    <property type="protein sequence ID" value="RCG14397.1"/>
    <property type="molecule type" value="Genomic_DNA"/>
</dbReference>
<dbReference type="Pfam" id="PF07690">
    <property type="entry name" value="MFS_1"/>
    <property type="match status" value="1"/>
</dbReference>
<feature type="transmembrane region" description="Helical" evidence="5">
    <location>
        <begin position="12"/>
        <end position="29"/>
    </location>
</feature>
<evidence type="ECO:0000313" key="8">
    <source>
        <dbReference type="Proteomes" id="UP000252914"/>
    </source>
</evidence>
<feature type="transmembrane region" description="Helical" evidence="5">
    <location>
        <begin position="305"/>
        <end position="323"/>
    </location>
</feature>
<dbReference type="GO" id="GO:0022857">
    <property type="term" value="F:transmembrane transporter activity"/>
    <property type="evidence" value="ECO:0007669"/>
    <property type="project" value="InterPro"/>
</dbReference>
<evidence type="ECO:0000259" key="6">
    <source>
        <dbReference type="PROSITE" id="PS50850"/>
    </source>
</evidence>
<dbReference type="InterPro" id="IPR020846">
    <property type="entry name" value="MFS_dom"/>
</dbReference>
<feature type="transmembrane region" description="Helical" evidence="5">
    <location>
        <begin position="163"/>
        <end position="182"/>
    </location>
</feature>
<proteinExistence type="predicted"/>
<dbReference type="RefSeq" id="WP_114025404.1">
    <property type="nucleotide sequence ID" value="NZ_QOIN01000070.1"/>
</dbReference>
<dbReference type="InterPro" id="IPR051788">
    <property type="entry name" value="MFS_Transporter"/>
</dbReference>
<feature type="transmembrane region" description="Helical" evidence="5">
    <location>
        <begin position="100"/>
        <end position="121"/>
    </location>
</feature>
<comment type="caution">
    <text evidence="7">The sequence shown here is derived from an EMBL/GenBank/DDBJ whole genome shotgun (WGS) entry which is preliminary data.</text>
</comment>
<keyword evidence="2 5" id="KW-0812">Transmembrane</keyword>
<organism evidence="7 8">
    <name type="scientific">Streptomyces diacarni</name>
    <dbReference type="NCBI Taxonomy" id="2800381"/>
    <lineage>
        <taxon>Bacteria</taxon>
        <taxon>Bacillati</taxon>
        <taxon>Actinomycetota</taxon>
        <taxon>Actinomycetes</taxon>
        <taxon>Kitasatosporales</taxon>
        <taxon>Streptomycetaceae</taxon>
        <taxon>Streptomyces</taxon>
    </lineage>
</organism>
<comment type="subcellular location">
    <subcellularLocation>
        <location evidence="1">Cell membrane</location>
        <topology evidence="1">Multi-pass membrane protein</topology>
    </subcellularLocation>
</comment>
<feature type="transmembrane region" description="Helical" evidence="5">
    <location>
        <begin position="335"/>
        <end position="357"/>
    </location>
</feature>
<dbReference type="CDD" id="cd17393">
    <property type="entry name" value="MFS_MosC_like"/>
    <property type="match status" value="1"/>
</dbReference>
<dbReference type="GO" id="GO:0005886">
    <property type="term" value="C:plasma membrane"/>
    <property type="evidence" value="ECO:0007669"/>
    <property type="project" value="UniProtKB-SubCell"/>
</dbReference>
<sequence length="397" mass="39812">MAPSLRHWRTSLFVLTLATGIGMASWIARTPAIRDSLAVSSAGMGLVLFGLSAGSMTGVLLSSGMVRRAGGRVTLLVSAVLMVAGLAVVAGAATGAQAPGVFLGLALFGAGVGLGEIALNIEGAAVEHHLSRPVLPMLHGGFSLGTVVGAGLGMALTAWRFPVVWHLLAATAVVAAASVWAIRGIPAGTGRAAGDPDEARRSGRRAQLRVWRDGRLVLIGVIVLAMAFVEGSANDWLPLLMVDGHGTSATGGSLTYLLFAAAMTCGRLAGNAPLARYGRTVVIRAGALVAAAGLALVIFSSSAVLAGAAVVLWGLGAALGFPVSVSAAGDDETDAAARVGAVATAGYAAFLVGPPLLGFLAEHVGLRTAMAAVLVLLVTASLFAGAMRPRHTPSAVR</sequence>
<feature type="transmembrane region" description="Helical" evidence="5">
    <location>
        <begin position="210"/>
        <end position="229"/>
    </location>
</feature>
<reference evidence="7 8" key="1">
    <citation type="submission" date="2018-06" db="EMBL/GenBank/DDBJ databases">
        <title>Streptomyces reniochalinae sp. nov. and Streptomyces diacarnus sp. nov. from marine sponges.</title>
        <authorList>
            <person name="Li L."/>
        </authorList>
    </citation>
    <scope>NUCLEOTIDE SEQUENCE [LARGE SCALE GENOMIC DNA]</scope>
    <source>
        <strain evidence="7 8">LHW51701</strain>
    </source>
</reference>
<dbReference type="SUPFAM" id="SSF103473">
    <property type="entry name" value="MFS general substrate transporter"/>
    <property type="match status" value="1"/>
</dbReference>
<feature type="transmembrane region" description="Helical" evidence="5">
    <location>
        <begin position="73"/>
        <end position="94"/>
    </location>
</feature>
<feature type="transmembrane region" description="Helical" evidence="5">
    <location>
        <begin position="369"/>
        <end position="387"/>
    </location>
</feature>
<dbReference type="InterPro" id="IPR036259">
    <property type="entry name" value="MFS_trans_sf"/>
</dbReference>
<gene>
    <name evidence="7" type="ORF">DTL70_31315</name>
</gene>
<evidence type="ECO:0000256" key="2">
    <source>
        <dbReference type="ARBA" id="ARBA00022692"/>
    </source>
</evidence>
<dbReference type="PROSITE" id="PS50850">
    <property type="entry name" value="MFS"/>
    <property type="match status" value="1"/>
</dbReference>
<name>A0A367EAM3_9ACTN</name>
<protein>
    <submittedName>
        <fullName evidence="7">MFS transporter</fullName>
    </submittedName>
</protein>
<dbReference type="Gene3D" id="1.20.1250.20">
    <property type="entry name" value="MFS general substrate transporter like domains"/>
    <property type="match status" value="2"/>
</dbReference>
<evidence type="ECO:0000313" key="7">
    <source>
        <dbReference type="EMBL" id="RCG14397.1"/>
    </source>
</evidence>
<accession>A0A367EAM3</accession>
<dbReference type="PANTHER" id="PTHR23514:SF13">
    <property type="entry name" value="INNER MEMBRANE PROTEIN YBJJ"/>
    <property type="match status" value="1"/>
</dbReference>
<keyword evidence="4 5" id="KW-0472">Membrane</keyword>
<dbReference type="InterPro" id="IPR011701">
    <property type="entry name" value="MFS"/>
</dbReference>
<evidence type="ECO:0000256" key="3">
    <source>
        <dbReference type="ARBA" id="ARBA00022989"/>
    </source>
</evidence>
<keyword evidence="3 5" id="KW-1133">Transmembrane helix</keyword>
<feature type="transmembrane region" description="Helical" evidence="5">
    <location>
        <begin position="133"/>
        <end position="157"/>
    </location>
</feature>
<evidence type="ECO:0000256" key="5">
    <source>
        <dbReference type="SAM" id="Phobius"/>
    </source>
</evidence>
<dbReference type="PANTHER" id="PTHR23514">
    <property type="entry name" value="BYPASS OF STOP CODON PROTEIN 6"/>
    <property type="match status" value="1"/>
</dbReference>
<dbReference type="AlphaFoldDB" id="A0A367EAM3"/>
<dbReference type="Proteomes" id="UP000252914">
    <property type="component" value="Unassembled WGS sequence"/>
</dbReference>
<feature type="transmembrane region" description="Helical" evidence="5">
    <location>
        <begin position="41"/>
        <end position="61"/>
    </location>
</feature>
<feature type="transmembrane region" description="Helical" evidence="5">
    <location>
        <begin position="249"/>
        <end position="269"/>
    </location>
</feature>
<evidence type="ECO:0000256" key="1">
    <source>
        <dbReference type="ARBA" id="ARBA00004651"/>
    </source>
</evidence>
<evidence type="ECO:0000256" key="4">
    <source>
        <dbReference type="ARBA" id="ARBA00023136"/>
    </source>
</evidence>